<reference evidence="8 9" key="1">
    <citation type="journal article" date="2019" name="Gigascience">
        <title>Whole-genome sequence of the oriental lung fluke Paragonimus westermani.</title>
        <authorList>
            <person name="Oey H."/>
            <person name="Zakrzewski M."/>
            <person name="Narain K."/>
            <person name="Devi K.R."/>
            <person name="Agatsuma T."/>
            <person name="Nawaratna S."/>
            <person name="Gobert G.N."/>
            <person name="Jones M.K."/>
            <person name="Ragan M.A."/>
            <person name="McManus D.P."/>
            <person name="Krause L."/>
        </authorList>
    </citation>
    <scope>NUCLEOTIDE SEQUENCE [LARGE SCALE GENOMIC DNA]</scope>
    <source>
        <strain evidence="8 9">IND2009</strain>
    </source>
</reference>
<evidence type="ECO:0000256" key="5">
    <source>
        <dbReference type="ARBA" id="ARBA00023273"/>
    </source>
</evidence>
<dbReference type="PANTHER" id="PTHR23053:SF0">
    <property type="entry name" value="HYDROCEPHALUS-INDUCING PROTEIN HOMOLOG"/>
    <property type="match status" value="1"/>
</dbReference>
<feature type="compositionally biased region" description="Polar residues" evidence="6">
    <location>
        <begin position="27"/>
        <end position="36"/>
    </location>
</feature>
<evidence type="ECO:0000256" key="4">
    <source>
        <dbReference type="ARBA" id="ARBA00023069"/>
    </source>
</evidence>
<proteinExistence type="predicted"/>
<feature type="region of interest" description="Disordered" evidence="6">
    <location>
        <begin position="1"/>
        <end position="39"/>
    </location>
</feature>
<feature type="compositionally biased region" description="Polar residues" evidence="6">
    <location>
        <begin position="1"/>
        <end position="18"/>
    </location>
</feature>
<dbReference type="InterPro" id="IPR013783">
    <property type="entry name" value="Ig-like_fold"/>
</dbReference>
<comment type="subcellular location">
    <subcellularLocation>
        <location evidence="1">Cell projection</location>
        <location evidence="1">Cilium</location>
    </subcellularLocation>
    <subcellularLocation>
        <location evidence="2">Cytoplasm</location>
    </subcellularLocation>
</comment>
<dbReference type="Gene3D" id="2.60.40.10">
    <property type="entry name" value="Immunoglobulins"/>
    <property type="match status" value="6"/>
</dbReference>
<evidence type="ECO:0000256" key="3">
    <source>
        <dbReference type="ARBA" id="ARBA00022490"/>
    </source>
</evidence>
<protein>
    <submittedName>
        <fullName evidence="8">Hydrocephalus-inducing protein</fullName>
    </submittedName>
</protein>
<dbReference type="Proteomes" id="UP000324629">
    <property type="component" value="Unassembled WGS sequence"/>
</dbReference>
<dbReference type="InterPro" id="IPR000535">
    <property type="entry name" value="MSP_dom"/>
</dbReference>
<feature type="non-terminal residue" evidence="8">
    <location>
        <position position="1343"/>
    </location>
</feature>
<gene>
    <name evidence="8" type="ORF">DEA37_0002269</name>
</gene>
<evidence type="ECO:0000256" key="6">
    <source>
        <dbReference type="SAM" id="MobiDB-lite"/>
    </source>
</evidence>
<sequence>MVRSTSGSRTNSRLTPTSREGHHESPTDNSDVSNSDCGCAPDVIRKKQKLIEVEPEPQFEEIVDRPEPKPLELLVSVVSDYARFSCDVDCIIFKETLMLQRRIYRFELSNTGLVTLNYRWVIEMMYTKDTDPINSGTNSDAIDLTVSATTQVSDDGLPPFSVRPNQGSLLPGKLVHIEVTFSPLSVGKFEARLRGLFDNTPDPGTLSAKGRSSGKATQLITLEGVAKQPFIHFDLPESDYLTAGRRNPELSGPAGTPIGVPLDNLTKVVEIQTVGIGNKTSKRFTVANLTTMDLHFVIDNEDLRSPKEHRTVTCVTNRGHIASGKQTELCFEARAHAVGIFESFWRLKFEQLQFSVPLLVVAHVREPDIVFDRSSVNFRAVLVGHTVNQTVYLYNREADSELGSEPLEFAFLDSSRYGPGRQDVVLVEPISGQVYPNKPFPIQVSFTAKAERLTNVNLVCQVKLRKSALTLNVKAEGYTMSVTVWAENGDNQTNLYEINPLWSPCLGVNVQQLAMQVGQRVKAASLKYQPVLDKLDFGVVDPGECITRSLTLINCGKFKCDFAWHITALKPSKLTYTNPEDGLTSTQMQTPGQVFSGSNDRDINSTVSISPQEGCLHPGDKIMCTATFAPPKQMRQFGPHRVILDGLVVACLAFREGPAFGLELHGRTSGRVVCFSSSAIDFGAQFVSRPGLLPACRQLQLSNTDPTRSISVECLTPNSAIFQHTMVPTILQAKATQSKAEQTNDSTSLLITFTPQACQRYEEKLVFEVNGSALYSVRLYGQGTSLHIEAEPGPLTIITVNKSGSDKINKKTKQLIPTDNVIDLGLLQSGQRSRRFVTLVNRSIAPIEIHRVTVSSSYQPAQKSQLIGSRETTKVSLAPSMNPPCAPSVEVRLCNPIAEDHQLSLTPVSNALLPTILEANGGKITVEISFQSTKRLERFTEEVLCELAAVDRDRPNIQPPEEGQENKRFYLPVFNVQGAYKMHDIRFDMDSVNFGPVVCGGQLTKRLVLVNYGDLGAEFNWLEKTFGSGLTIEPMNGFIAPNTEVPFSVTLAPTKLAQEVRMENVTCHLQDYENKHITITGMCVPPILIKDIISFCAAVRQQDVRGLQIANRTNARWQLRPTIEGAEWTGAQLFEVEAQDTGTYEVIYKPISMTTEGHKHKGSVFIPLPDGTGLLYQLSGTAEAPKPLGKVTREVECKKPHIEPILVPNWLNRAQRFRVTTELVRSEKSDLSTYLKGLDYIDVPAGGSREYKLHFFSYREGNTMVRVTFTNELTEDYQFYEINFRTVRPKSLATIKIRTPVRKSAKHSFRMENPLNVPITFQLNSTVPELKCPGQMQVSPNCS</sequence>
<evidence type="ECO:0000313" key="8">
    <source>
        <dbReference type="EMBL" id="KAA3671890.1"/>
    </source>
</evidence>
<evidence type="ECO:0000313" key="9">
    <source>
        <dbReference type="Proteomes" id="UP000324629"/>
    </source>
</evidence>
<dbReference type="GO" id="GO:0003341">
    <property type="term" value="P:cilium movement"/>
    <property type="evidence" value="ECO:0007669"/>
    <property type="project" value="TreeGrafter"/>
</dbReference>
<keyword evidence="4" id="KW-0969">Cilium</keyword>
<dbReference type="PROSITE" id="PS50202">
    <property type="entry name" value="MSP"/>
    <property type="match status" value="1"/>
</dbReference>
<evidence type="ECO:0000256" key="2">
    <source>
        <dbReference type="ARBA" id="ARBA00004496"/>
    </source>
</evidence>
<evidence type="ECO:0000259" key="7">
    <source>
        <dbReference type="PROSITE" id="PS50202"/>
    </source>
</evidence>
<dbReference type="Pfam" id="PF22544">
    <property type="entry name" value="HYDIN_VesB_CFA65-like_Ig"/>
    <property type="match status" value="2"/>
</dbReference>
<keyword evidence="3" id="KW-0963">Cytoplasm</keyword>
<dbReference type="InterPro" id="IPR033305">
    <property type="entry name" value="Hydin-like"/>
</dbReference>
<keyword evidence="9" id="KW-1185">Reference proteome</keyword>
<dbReference type="GO" id="GO:1904158">
    <property type="term" value="P:axonemal central apparatus assembly"/>
    <property type="evidence" value="ECO:0007669"/>
    <property type="project" value="TreeGrafter"/>
</dbReference>
<accession>A0A5J4N948</accession>
<keyword evidence="5" id="KW-0966">Cell projection</keyword>
<dbReference type="GO" id="GO:0005930">
    <property type="term" value="C:axoneme"/>
    <property type="evidence" value="ECO:0007669"/>
    <property type="project" value="TreeGrafter"/>
</dbReference>
<organism evidence="8 9">
    <name type="scientific">Paragonimus westermani</name>
    <dbReference type="NCBI Taxonomy" id="34504"/>
    <lineage>
        <taxon>Eukaryota</taxon>
        <taxon>Metazoa</taxon>
        <taxon>Spiralia</taxon>
        <taxon>Lophotrochozoa</taxon>
        <taxon>Platyhelminthes</taxon>
        <taxon>Trematoda</taxon>
        <taxon>Digenea</taxon>
        <taxon>Plagiorchiida</taxon>
        <taxon>Troglotremata</taxon>
        <taxon>Troglotrematidae</taxon>
        <taxon>Paragonimus</taxon>
    </lineage>
</organism>
<feature type="domain" description="MSP" evidence="7">
    <location>
        <begin position="1284"/>
        <end position="1343"/>
    </location>
</feature>
<name>A0A5J4N948_9TREM</name>
<dbReference type="EMBL" id="QNGE01005657">
    <property type="protein sequence ID" value="KAA3671890.1"/>
    <property type="molecule type" value="Genomic_DNA"/>
</dbReference>
<dbReference type="PANTHER" id="PTHR23053">
    <property type="entry name" value="DLEC1 DELETED IN LUNG AND ESOPHAGEAL CANCER 1"/>
    <property type="match status" value="1"/>
</dbReference>
<evidence type="ECO:0000256" key="1">
    <source>
        <dbReference type="ARBA" id="ARBA00004138"/>
    </source>
</evidence>
<dbReference type="InterPro" id="IPR053879">
    <property type="entry name" value="HYDIN_VesB_CFA65-like_Ig"/>
</dbReference>
<comment type="caution">
    <text evidence="8">The sequence shown here is derived from an EMBL/GenBank/DDBJ whole genome shotgun (WGS) entry which is preliminary data.</text>
</comment>